<proteinExistence type="predicted"/>
<reference evidence="1" key="1">
    <citation type="submission" date="2022-05" db="EMBL/GenBank/DDBJ databases">
        <title>The Musa troglodytarum L. genome provides insights into the mechanism of non-climacteric behaviour and enrichment of carotenoids.</title>
        <authorList>
            <person name="Wang J."/>
        </authorList>
    </citation>
    <scope>NUCLEOTIDE SEQUENCE</scope>
    <source>
        <tissue evidence="1">Leaf</tissue>
    </source>
</reference>
<accession>A0A9E7I261</accession>
<dbReference type="EMBL" id="CP097511">
    <property type="protein sequence ID" value="URE44545.1"/>
    <property type="molecule type" value="Genomic_DNA"/>
</dbReference>
<sequence>MKPRLPLLRLATALRRAESLLFPPRFRLSSAPVAPRWAGGSLLLEVHRHVLEIFLSKIPPYLCPGLRVLRLLFPCCPCVADASAWSEHKRGSGPVVLFHQRHTVMFLRSFCP</sequence>
<organism evidence="1 2">
    <name type="scientific">Musa troglodytarum</name>
    <name type="common">fe'i banana</name>
    <dbReference type="NCBI Taxonomy" id="320322"/>
    <lineage>
        <taxon>Eukaryota</taxon>
        <taxon>Viridiplantae</taxon>
        <taxon>Streptophyta</taxon>
        <taxon>Embryophyta</taxon>
        <taxon>Tracheophyta</taxon>
        <taxon>Spermatophyta</taxon>
        <taxon>Magnoliopsida</taxon>
        <taxon>Liliopsida</taxon>
        <taxon>Zingiberales</taxon>
        <taxon>Musaceae</taxon>
        <taxon>Musa</taxon>
    </lineage>
</organism>
<evidence type="ECO:0000313" key="2">
    <source>
        <dbReference type="Proteomes" id="UP001055439"/>
    </source>
</evidence>
<evidence type="ECO:0000313" key="1">
    <source>
        <dbReference type="EMBL" id="URE44545.1"/>
    </source>
</evidence>
<protein>
    <submittedName>
        <fullName evidence="1">Uncharacterized protein</fullName>
    </submittedName>
</protein>
<keyword evidence="2" id="KW-1185">Reference proteome</keyword>
<gene>
    <name evidence="1" type="ORF">MUK42_32948</name>
</gene>
<name>A0A9E7I261_9LILI</name>
<dbReference type="AlphaFoldDB" id="A0A9E7I261"/>
<dbReference type="Proteomes" id="UP001055439">
    <property type="component" value="Chromosome 9"/>
</dbReference>